<dbReference type="Proteomes" id="UP000035681">
    <property type="component" value="Unplaced"/>
</dbReference>
<reference evidence="3" key="1">
    <citation type="submission" date="2015-08" db="UniProtKB">
        <authorList>
            <consortium name="WormBaseParasite"/>
        </authorList>
    </citation>
    <scope>IDENTIFICATION</scope>
</reference>
<evidence type="ECO:0000256" key="1">
    <source>
        <dbReference type="SAM" id="SignalP"/>
    </source>
</evidence>
<protein>
    <submittedName>
        <fullName evidence="4">Cystatin domain-containing protein</fullName>
    </submittedName>
</protein>
<name>A0A0K0EEY0_STRER</name>
<feature type="chain" id="PRO_5005327934" evidence="1">
    <location>
        <begin position="24"/>
        <end position="107"/>
    </location>
</feature>
<dbReference type="WBParaSite" id="SSTP_0000804400.1">
    <property type="protein sequence ID" value="SSTP_0000804400.1"/>
    <property type="gene ID" value="SSTP_0000804400"/>
</dbReference>
<keyword evidence="2" id="KW-1185">Reference proteome</keyword>
<organism evidence="3">
    <name type="scientific">Strongyloides stercoralis</name>
    <name type="common">Threadworm</name>
    <dbReference type="NCBI Taxonomy" id="6248"/>
    <lineage>
        <taxon>Eukaryota</taxon>
        <taxon>Metazoa</taxon>
        <taxon>Ecdysozoa</taxon>
        <taxon>Nematoda</taxon>
        <taxon>Chromadorea</taxon>
        <taxon>Rhabditida</taxon>
        <taxon>Tylenchina</taxon>
        <taxon>Panagrolaimomorpha</taxon>
        <taxon>Strongyloidoidea</taxon>
        <taxon>Strongyloididae</taxon>
        <taxon>Strongyloides</taxon>
    </lineage>
</organism>
<dbReference type="WBParaSite" id="TCONS_00009782.p1">
    <property type="protein sequence ID" value="TCONS_00009782.p1"/>
    <property type="gene ID" value="XLOC_007531"/>
</dbReference>
<evidence type="ECO:0000313" key="4">
    <source>
        <dbReference type="WBParaSite" id="TCONS_00009782.p1"/>
    </source>
</evidence>
<accession>A0A0K0EEY0</accession>
<dbReference type="AlphaFoldDB" id="A0A0K0EEY0"/>
<keyword evidence="1" id="KW-0732">Signal</keyword>
<sequence>MNHFNIFLLILATVFLISEIVFAAPKVNLHDWKMKSCDSRKLMRMGFDLAKSKNNGTKYYEVYFLAVKDCNGHELACPLKLHASVTSYLDRKKKPLIKIEKTNSKAE</sequence>
<evidence type="ECO:0000313" key="3">
    <source>
        <dbReference type="WBParaSite" id="SSTP_0000804400.1"/>
    </source>
</evidence>
<proteinExistence type="predicted"/>
<feature type="signal peptide" evidence="1">
    <location>
        <begin position="1"/>
        <end position="23"/>
    </location>
</feature>
<evidence type="ECO:0000313" key="2">
    <source>
        <dbReference type="Proteomes" id="UP000035681"/>
    </source>
</evidence>